<dbReference type="AlphaFoldDB" id="A0AAN6W1K1"/>
<evidence type="ECO:0000313" key="3">
    <source>
        <dbReference type="Proteomes" id="UP001302321"/>
    </source>
</evidence>
<reference evidence="2" key="2">
    <citation type="submission" date="2023-05" db="EMBL/GenBank/DDBJ databases">
        <authorList>
            <consortium name="Lawrence Berkeley National Laboratory"/>
            <person name="Steindorff A."/>
            <person name="Hensen N."/>
            <person name="Bonometti L."/>
            <person name="Westerberg I."/>
            <person name="Brannstrom I.O."/>
            <person name="Guillou S."/>
            <person name="Cros-Aarteil S."/>
            <person name="Calhoun S."/>
            <person name="Haridas S."/>
            <person name="Kuo A."/>
            <person name="Mondo S."/>
            <person name="Pangilinan J."/>
            <person name="Riley R."/>
            <person name="Labutti K."/>
            <person name="Andreopoulos B."/>
            <person name="Lipzen A."/>
            <person name="Chen C."/>
            <person name="Yanf M."/>
            <person name="Daum C."/>
            <person name="Ng V."/>
            <person name="Clum A."/>
            <person name="Ohm R."/>
            <person name="Martin F."/>
            <person name="Silar P."/>
            <person name="Natvig D."/>
            <person name="Lalanne C."/>
            <person name="Gautier V."/>
            <person name="Ament-Velasquez S.L."/>
            <person name="Kruys A."/>
            <person name="Hutchinson M.I."/>
            <person name="Powell A.J."/>
            <person name="Barry K."/>
            <person name="Miller A.N."/>
            <person name="Grigoriev I.V."/>
            <person name="Debuchy R."/>
            <person name="Gladieux P."/>
            <person name="Thoren M.H."/>
            <person name="Johannesson H."/>
        </authorList>
    </citation>
    <scope>NUCLEOTIDE SEQUENCE</scope>
    <source>
        <strain evidence="2">CBS 892.96</strain>
    </source>
</reference>
<dbReference type="Proteomes" id="UP001302321">
    <property type="component" value="Unassembled WGS sequence"/>
</dbReference>
<feature type="chain" id="PRO_5042979813" evidence="1">
    <location>
        <begin position="22"/>
        <end position="159"/>
    </location>
</feature>
<protein>
    <submittedName>
        <fullName evidence="2">Uncharacterized protein</fullName>
    </submittedName>
</protein>
<evidence type="ECO:0000256" key="1">
    <source>
        <dbReference type="SAM" id="SignalP"/>
    </source>
</evidence>
<reference evidence="2" key="1">
    <citation type="journal article" date="2023" name="Mol. Phylogenet. Evol.">
        <title>Genome-scale phylogeny and comparative genomics of the fungal order Sordariales.</title>
        <authorList>
            <person name="Hensen N."/>
            <person name="Bonometti L."/>
            <person name="Westerberg I."/>
            <person name="Brannstrom I.O."/>
            <person name="Guillou S."/>
            <person name="Cros-Aarteil S."/>
            <person name="Calhoun S."/>
            <person name="Haridas S."/>
            <person name="Kuo A."/>
            <person name="Mondo S."/>
            <person name="Pangilinan J."/>
            <person name="Riley R."/>
            <person name="LaButti K."/>
            <person name="Andreopoulos B."/>
            <person name="Lipzen A."/>
            <person name="Chen C."/>
            <person name="Yan M."/>
            <person name="Daum C."/>
            <person name="Ng V."/>
            <person name="Clum A."/>
            <person name="Steindorff A."/>
            <person name="Ohm R.A."/>
            <person name="Martin F."/>
            <person name="Silar P."/>
            <person name="Natvig D.O."/>
            <person name="Lalanne C."/>
            <person name="Gautier V."/>
            <person name="Ament-Velasquez S.L."/>
            <person name="Kruys A."/>
            <person name="Hutchinson M.I."/>
            <person name="Powell A.J."/>
            <person name="Barry K."/>
            <person name="Miller A.N."/>
            <person name="Grigoriev I.V."/>
            <person name="Debuchy R."/>
            <person name="Gladieux P."/>
            <person name="Hiltunen Thoren M."/>
            <person name="Johannesson H."/>
        </authorList>
    </citation>
    <scope>NUCLEOTIDE SEQUENCE</scope>
    <source>
        <strain evidence="2">CBS 892.96</strain>
    </source>
</reference>
<name>A0AAN6W1K1_9PEZI</name>
<gene>
    <name evidence="2" type="ORF">QBC36DRAFT_313626</name>
</gene>
<sequence>MLKLTIHLTLLLVLHPFFSTALPAAESKPTISPQPPTSSNDLTYFEYRFYRGEKCDHNAAANDTDPENDLVMCDFLAYLLERWRLPYDTDIYTRRWGHKQTCYSAPLGLPGFLRVEISQPITTLITFCKEECQGSGSILQGRGWGGCHEPFPGCLLGSL</sequence>
<organism evidence="2 3">
    <name type="scientific">Triangularia setosa</name>
    <dbReference type="NCBI Taxonomy" id="2587417"/>
    <lineage>
        <taxon>Eukaryota</taxon>
        <taxon>Fungi</taxon>
        <taxon>Dikarya</taxon>
        <taxon>Ascomycota</taxon>
        <taxon>Pezizomycotina</taxon>
        <taxon>Sordariomycetes</taxon>
        <taxon>Sordariomycetidae</taxon>
        <taxon>Sordariales</taxon>
        <taxon>Podosporaceae</taxon>
        <taxon>Triangularia</taxon>
    </lineage>
</organism>
<feature type="signal peptide" evidence="1">
    <location>
        <begin position="1"/>
        <end position="21"/>
    </location>
</feature>
<comment type="caution">
    <text evidence="2">The sequence shown here is derived from an EMBL/GenBank/DDBJ whole genome shotgun (WGS) entry which is preliminary data.</text>
</comment>
<evidence type="ECO:0000313" key="2">
    <source>
        <dbReference type="EMBL" id="KAK4173734.1"/>
    </source>
</evidence>
<proteinExistence type="predicted"/>
<accession>A0AAN6W1K1</accession>
<dbReference type="EMBL" id="MU866323">
    <property type="protein sequence ID" value="KAK4173734.1"/>
    <property type="molecule type" value="Genomic_DNA"/>
</dbReference>
<keyword evidence="1" id="KW-0732">Signal</keyword>
<keyword evidence="3" id="KW-1185">Reference proteome</keyword>